<keyword evidence="4" id="KW-1185">Reference proteome</keyword>
<evidence type="ECO:0000256" key="1">
    <source>
        <dbReference type="ARBA" id="ARBA00022801"/>
    </source>
</evidence>
<evidence type="ECO:0000259" key="2">
    <source>
        <dbReference type="Pfam" id="PF00561"/>
    </source>
</evidence>
<dbReference type="Pfam" id="PF00561">
    <property type="entry name" value="Abhydrolase_1"/>
    <property type="match status" value="1"/>
</dbReference>
<keyword evidence="1 3" id="KW-0378">Hydrolase</keyword>
<evidence type="ECO:0000313" key="3">
    <source>
        <dbReference type="EMBL" id="UZE94503.1"/>
    </source>
</evidence>
<dbReference type="SUPFAM" id="SSF53474">
    <property type="entry name" value="alpha/beta-Hydrolases"/>
    <property type="match status" value="1"/>
</dbReference>
<dbReference type="RefSeq" id="WP_265045995.1">
    <property type="nucleotide sequence ID" value="NZ_CP100390.1"/>
</dbReference>
<dbReference type="GO" id="GO:0016787">
    <property type="term" value="F:hydrolase activity"/>
    <property type="evidence" value="ECO:0007669"/>
    <property type="project" value="UniProtKB-KW"/>
</dbReference>
<dbReference type="EMBL" id="CP100390">
    <property type="protein sequence ID" value="UZE94503.1"/>
    <property type="molecule type" value="Genomic_DNA"/>
</dbReference>
<dbReference type="InterPro" id="IPR029058">
    <property type="entry name" value="AB_hydrolase_fold"/>
</dbReference>
<protein>
    <submittedName>
        <fullName evidence="3">Alpha/beta hydrolase</fullName>
    </submittedName>
</protein>
<gene>
    <name evidence="3" type="ORF">NKI27_10415</name>
</gene>
<proteinExistence type="predicted"/>
<accession>A0ABY6MXD4</accession>
<sequence length="279" mass="31499">MTSYLSNLRKRQGSGLHVVERPGSGPTIVLLHGLGGTHRYWLSVMDQVNFDSHLIMVDLLGFGDSPKPYCRYTVDLHLEALKEALGDRKNLTLVGHSLGAALALAYSARYPETVNRLILISCPYFGDKHTAYRWLRHKPSGWLLTNMMTTALTCLITRGITRQILLYILKDYPAEVVDDLVKHNVMSSTTSLWEVLYRYDLNDDAKKLPKTLPVICIHAEDDISAPVEGIKRLVRLHSNWRLILLDGTGHQPWLRAPKSCADIILGVPLMTHTNFITEF</sequence>
<dbReference type="InterPro" id="IPR000073">
    <property type="entry name" value="AB_hydrolase_1"/>
</dbReference>
<dbReference type="PANTHER" id="PTHR43798">
    <property type="entry name" value="MONOACYLGLYCEROL LIPASE"/>
    <property type="match status" value="1"/>
</dbReference>
<dbReference type="PRINTS" id="PR00111">
    <property type="entry name" value="ABHYDROLASE"/>
</dbReference>
<organism evidence="3 4">
    <name type="scientific">Alkalimarinus alittae</name>
    <dbReference type="NCBI Taxonomy" id="2961619"/>
    <lineage>
        <taxon>Bacteria</taxon>
        <taxon>Pseudomonadati</taxon>
        <taxon>Pseudomonadota</taxon>
        <taxon>Gammaproteobacteria</taxon>
        <taxon>Alteromonadales</taxon>
        <taxon>Alteromonadaceae</taxon>
        <taxon>Alkalimarinus</taxon>
    </lineage>
</organism>
<dbReference type="InterPro" id="IPR050266">
    <property type="entry name" value="AB_hydrolase_sf"/>
</dbReference>
<name>A0ABY6MXD4_9ALTE</name>
<evidence type="ECO:0000313" key="4">
    <source>
        <dbReference type="Proteomes" id="UP001163739"/>
    </source>
</evidence>
<dbReference type="Proteomes" id="UP001163739">
    <property type="component" value="Chromosome"/>
</dbReference>
<dbReference type="Gene3D" id="3.40.50.1820">
    <property type="entry name" value="alpha/beta hydrolase"/>
    <property type="match status" value="1"/>
</dbReference>
<reference evidence="3" key="1">
    <citation type="submission" date="2022-06" db="EMBL/GenBank/DDBJ databases">
        <title>Alkalimarinus sp. nov., isolated from gut of a Alitta virens.</title>
        <authorList>
            <person name="Yang A.I."/>
            <person name="Shin N.-R."/>
        </authorList>
    </citation>
    <scope>NUCLEOTIDE SEQUENCE</scope>
    <source>
        <strain evidence="3">A2M4</strain>
    </source>
</reference>
<dbReference type="PANTHER" id="PTHR43798:SF31">
    <property type="entry name" value="AB HYDROLASE SUPERFAMILY PROTEIN YCLE"/>
    <property type="match status" value="1"/>
</dbReference>
<feature type="domain" description="AB hydrolase-1" evidence="2">
    <location>
        <begin position="26"/>
        <end position="122"/>
    </location>
</feature>